<feature type="region of interest" description="Disordered" evidence="1">
    <location>
        <begin position="1"/>
        <end position="37"/>
    </location>
</feature>
<accession>A0A6A6GJV0</accession>
<name>A0A6A6GJV0_9PEZI</name>
<feature type="region of interest" description="Disordered" evidence="1">
    <location>
        <begin position="135"/>
        <end position="154"/>
    </location>
</feature>
<dbReference type="OrthoDB" id="10386249at2759"/>
<proteinExistence type="predicted"/>
<evidence type="ECO:0000256" key="1">
    <source>
        <dbReference type="SAM" id="MobiDB-lite"/>
    </source>
</evidence>
<sequence length="182" mass="21362">MAKKIKFPAGYSSSTKKTLREALKKPKPTYTPQQSEEHLRWAGDDWSGMSNKERQFYRSMWYRWHAQDDPLKGREARQANAEHERARRQRDAANRRAHREAAHKAREITWIERERLAVERAERIAATYSIEGLEAVEHYESETADGDDTGAEQDDQDLRWMELFIYENAPIEENLGQGQEGR</sequence>
<dbReference type="Proteomes" id="UP000799538">
    <property type="component" value="Unassembled WGS sequence"/>
</dbReference>
<keyword evidence="3" id="KW-1185">Reference proteome</keyword>
<organism evidence="2 3">
    <name type="scientific">Elsinoe ampelina</name>
    <dbReference type="NCBI Taxonomy" id="302913"/>
    <lineage>
        <taxon>Eukaryota</taxon>
        <taxon>Fungi</taxon>
        <taxon>Dikarya</taxon>
        <taxon>Ascomycota</taxon>
        <taxon>Pezizomycotina</taxon>
        <taxon>Dothideomycetes</taxon>
        <taxon>Dothideomycetidae</taxon>
        <taxon>Myriangiales</taxon>
        <taxon>Elsinoaceae</taxon>
        <taxon>Elsinoe</taxon>
    </lineage>
</organism>
<gene>
    <name evidence="2" type="ORF">BDZ85DRAFT_279665</name>
</gene>
<reference evidence="3" key="1">
    <citation type="journal article" date="2020" name="Stud. Mycol.">
        <title>101 Dothideomycetes genomes: A test case for predicting lifestyles and emergence of pathogens.</title>
        <authorList>
            <person name="Haridas S."/>
            <person name="Albert R."/>
            <person name="Binder M."/>
            <person name="Bloem J."/>
            <person name="LaButti K."/>
            <person name="Salamov A."/>
            <person name="Andreopoulos B."/>
            <person name="Baker S."/>
            <person name="Barry K."/>
            <person name="Bills G."/>
            <person name="Bluhm B."/>
            <person name="Cannon C."/>
            <person name="Castanera R."/>
            <person name="Culley D."/>
            <person name="Daum C."/>
            <person name="Ezra D."/>
            <person name="Gonzalez J."/>
            <person name="Henrissat B."/>
            <person name="Kuo A."/>
            <person name="Liang C."/>
            <person name="Lipzen A."/>
            <person name="Lutzoni F."/>
            <person name="Magnuson J."/>
            <person name="Mondo S."/>
            <person name="Nolan M."/>
            <person name="Ohm R."/>
            <person name="Pangilinan J."/>
            <person name="Park H.-J."/>
            <person name="Ramirez L."/>
            <person name="Alfaro M."/>
            <person name="Sun H."/>
            <person name="Tritt A."/>
            <person name="Yoshinaga Y."/>
            <person name="Zwiers L.-H."/>
            <person name="Turgeon B."/>
            <person name="Goodwin S."/>
            <person name="Spatafora J."/>
            <person name="Crous P."/>
            <person name="Grigoriev I."/>
        </authorList>
    </citation>
    <scope>NUCLEOTIDE SEQUENCE [LARGE SCALE GENOMIC DNA]</scope>
    <source>
        <strain evidence="3">CECT 20119</strain>
    </source>
</reference>
<evidence type="ECO:0000313" key="3">
    <source>
        <dbReference type="Proteomes" id="UP000799538"/>
    </source>
</evidence>
<feature type="region of interest" description="Disordered" evidence="1">
    <location>
        <begin position="71"/>
        <end position="104"/>
    </location>
</feature>
<dbReference type="AlphaFoldDB" id="A0A6A6GJV0"/>
<dbReference type="EMBL" id="ML992503">
    <property type="protein sequence ID" value="KAF2226006.1"/>
    <property type="molecule type" value="Genomic_DNA"/>
</dbReference>
<protein>
    <submittedName>
        <fullName evidence="2">Uncharacterized protein</fullName>
    </submittedName>
</protein>
<evidence type="ECO:0000313" key="2">
    <source>
        <dbReference type="EMBL" id="KAF2226006.1"/>
    </source>
</evidence>
<feature type="compositionally biased region" description="Acidic residues" evidence="1">
    <location>
        <begin position="142"/>
        <end position="154"/>
    </location>
</feature>